<evidence type="ECO:0000256" key="2">
    <source>
        <dbReference type="SAM" id="SignalP"/>
    </source>
</evidence>
<keyword evidence="3" id="KW-1185">Reference proteome</keyword>
<keyword evidence="1" id="KW-0812">Transmembrane</keyword>
<feature type="chain" id="PRO_5005894972" evidence="2">
    <location>
        <begin position="21"/>
        <end position="138"/>
    </location>
</feature>
<evidence type="ECO:0000313" key="3">
    <source>
        <dbReference type="Proteomes" id="UP000046392"/>
    </source>
</evidence>
<feature type="transmembrane region" description="Helical" evidence="1">
    <location>
        <begin position="79"/>
        <end position="106"/>
    </location>
</feature>
<dbReference type="AlphaFoldDB" id="A0A0N5BX55"/>
<keyword evidence="1" id="KW-0472">Membrane</keyword>
<evidence type="ECO:0000256" key="1">
    <source>
        <dbReference type="SAM" id="Phobius"/>
    </source>
</evidence>
<organism evidence="3 4">
    <name type="scientific">Strongyloides papillosus</name>
    <name type="common">Intestinal threadworm</name>
    <dbReference type="NCBI Taxonomy" id="174720"/>
    <lineage>
        <taxon>Eukaryota</taxon>
        <taxon>Metazoa</taxon>
        <taxon>Ecdysozoa</taxon>
        <taxon>Nematoda</taxon>
        <taxon>Chromadorea</taxon>
        <taxon>Rhabditida</taxon>
        <taxon>Tylenchina</taxon>
        <taxon>Panagrolaimomorpha</taxon>
        <taxon>Strongyloidoidea</taxon>
        <taxon>Strongyloididae</taxon>
        <taxon>Strongyloides</taxon>
    </lineage>
</organism>
<reference evidence="4" key="1">
    <citation type="submission" date="2017-02" db="UniProtKB">
        <authorList>
            <consortium name="WormBaseParasite"/>
        </authorList>
    </citation>
    <scope>IDENTIFICATION</scope>
</reference>
<evidence type="ECO:0000313" key="4">
    <source>
        <dbReference type="WBParaSite" id="SPAL_0001039050.1"/>
    </source>
</evidence>
<name>A0A0N5BX55_STREA</name>
<dbReference type="WBParaSite" id="SPAL_0001039050.1">
    <property type="protein sequence ID" value="SPAL_0001039050.1"/>
    <property type="gene ID" value="SPAL_0001039050"/>
</dbReference>
<keyword evidence="1" id="KW-1133">Transmembrane helix</keyword>
<keyword evidence="2" id="KW-0732">Signal</keyword>
<dbReference type="PROSITE" id="PS51257">
    <property type="entry name" value="PROKAR_LIPOPROTEIN"/>
    <property type="match status" value="1"/>
</dbReference>
<proteinExistence type="predicted"/>
<sequence length="138" mass="16821">MKLITKFIYLFNSLILCSCGSEEEYRDFLMNKSNFFHNLIFDIGYGVRKCIENQNFYPYEKIFIDRSDKNYTNDMVTGFFVLFSFFLLCFFVLSVIYDIITSPIYITLALRRWYKTIVEEERRKKRMKSYQNRDELDD</sequence>
<feature type="signal peptide" evidence="2">
    <location>
        <begin position="1"/>
        <end position="20"/>
    </location>
</feature>
<accession>A0A0N5BX55</accession>
<protein>
    <submittedName>
        <fullName evidence="4">Plasmodium variant antigen protein Cir/Yir/Bir</fullName>
    </submittedName>
</protein>
<dbReference type="Proteomes" id="UP000046392">
    <property type="component" value="Unplaced"/>
</dbReference>